<dbReference type="NCBIfam" id="TIGR02494">
    <property type="entry name" value="PFLE_PFLC"/>
    <property type="match status" value="1"/>
</dbReference>
<comment type="cofactor">
    <cofactor evidence="1">
        <name>[4Fe-4S] cluster</name>
        <dbReference type="ChEBI" id="CHEBI:49883"/>
    </cofactor>
</comment>
<dbReference type="GO" id="GO:0046872">
    <property type="term" value="F:metal ion binding"/>
    <property type="evidence" value="ECO:0007669"/>
    <property type="project" value="UniProtKB-KW"/>
</dbReference>
<dbReference type="Pfam" id="PF04055">
    <property type="entry name" value="Radical_SAM"/>
    <property type="match status" value="1"/>
</dbReference>
<evidence type="ECO:0000259" key="9">
    <source>
        <dbReference type="PROSITE" id="PS51918"/>
    </source>
</evidence>
<dbReference type="PROSITE" id="PS51918">
    <property type="entry name" value="RADICAL_SAM"/>
    <property type="match status" value="1"/>
</dbReference>
<proteinExistence type="predicted"/>
<keyword evidence="3" id="KW-0949">S-adenosyl-L-methionine</keyword>
<sequence>MFKLAFLWGDTLIEKPNRKGSILRIERASIHDGDGIRTVVYFKGCPLKCKWCSTPESQKTYEELAYMEKKCTRCERCVSHCPENALSLSSEDGKIHIDRSKCTRCFKCIDTCPFGALRKYGISMSVDEVVNEISKDELFYFHSKGGVTISGGECLMQMEFLRDILQGCKMNGINTAIETSLLAKYEDIEMVLPFIDTFFVDIKHMDSHCHKVLTGVKNHMILDNIVKLDESKFNFDIRVRIPIIPGLNDSEANLLATLEFCSNRNKISSIELLPYHRYGIDTYNSLDIEYELKKLSTPSNDHIIRMDSLLKERKSNLEIRANVGVSGSSTNLTI</sequence>
<accession>A0A267MLH8</accession>
<dbReference type="SFLD" id="SFLDG01066">
    <property type="entry name" value="organic_radical-activating_enz"/>
    <property type="match status" value="1"/>
</dbReference>
<feature type="domain" description="Radical SAM core" evidence="9">
    <location>
        <begin position="31"/>
        <end position="313"/>
    </location>
</feature>
<reference evidence="10 11" key="1">
    <citation type="submission" date="2017-06" db="EMBL/GenBank/DDBJ databases">
        <title>Draft genome sequence of anaerobic fermentative bacterium Anaeromicrobium sediminis DY2726D isolated from West Pacific Ocean sediments.</title>
        <authorList>
            <person name="Zeng X."/>
        </authorList>
    </citation>
    <scope>NUCLEOTIDE SEQUENCE [LARGE SCALE GENOMIC DNA]</scope>
    <source>
        <strain evidence="10 11">DY2726D</strain>
    </source>
</reference>
<evidence type="ECO:0008006" key="12">
    <source>
        <dbReference type="Google" id="ProtNLM"/>
    </source>
</evidence>
<protein>
    <recommendedName>
        <fullName evidence="12">Glycyl-radical enzyme activating protein</fullName>
    </recommendedName>
</protein>
<organism evidence="10 11">
    <name type="scientific">Anaeromicrobium sediminis</name>
    <dbReference type="NCBI Taxonomy" id="1478221"/>
    <lineage>
        <taxon>Bacteria</taxon>
        <taxon>Bacillati</taxon>
        <taxon>Bacillota</taxon>
        <taxon>Clostridia</taxon>
        <taxon>Peptostreptococcales</taxon>
        <taxon>Thermotaleaceae</taxon>
        <taxon>Anaeromicrobium</taxon>
    </lineage>
</organism>
<dbReference type="Gene3D" id="3.30.70.20">
    <property type="match status" value="1"/>
</dbReference>
<dbReference type="PANTHER" id="PTHR30352">
    <property type="entry name" value="PYRUVATE FORMATE-LYASE-ACTIVATING ENZYME"/>
    <property type="match status" value="1"/>
</dbReference>
<dbReference type="PROSITE" id="PS51379">
    <property type="entry name" value="4FE4S_FER_2"/>
    <property type="match status" value="2"/>
</dbReference>
<dbReference type="InterPro" id="IPR017900">
    <property type="entry name" value="4Fe4S_Fe_S_CS"/>
</dbReference>
<feature type="domain" description="4Fe-4S ferredoxin-type" evidence="8">
    <location>
        <begin position="62"/>
        <end position="91"/>
    </location>
</feature>
<dbReference type="SFLD" id="SFLDS00029">
    <property type="entry name" value="Radical_SAM"/>
    <property type="match status" value="1"/>
</dbReference>
<dbReference type="AlphaFoldDB" id="A0A267MLH8"/>
<dbReference type="Gene3D" id="3.20.20.70">
    <property type="entry name" value="Aldolase class I"/>
    <property type="match status" value="1"/>
</dbReference>
<evidence type="ECO:0000259" key="8">
    <source>
        <dbReference type="PROSITE" id="PS51379"/>
    </source>
</evidence>
<keyword evidence="4" id="KW-0479">Metal-binding</keyword>
<dbReference type="InterPro" id="IPR007197">
    <property type="entry name" value="rSAM"/>
</dbReference>
<dbReference type="InterPro" id="IPR034457">
    <property type="entry name" value="Organic_radical-activating"/>
</dbReference>
<evidence type="ECO:0000256" key="6">
    <source>
        <dbReference type="ARBA" id="ARBA00023014"/>
    </source>
</evidence>
<evidence type="ECO:0000256" key="7">
    <source>
        <dbReference type="ARBA" id="ARBA00047365"/>
    </source>
</evidence>
<dbReference type="InterPro" id="IPR058240">
    <property type="entry name" value="rSAM_sf"/>
</dbReference>
<comment type="caution">
    <text evidence="10">The sequence shown here is derived from an EMBL/GenBank/DDBJ whole genome shotgun (WGS) entry which is preliminary data.</text>
</comment>
<dbReference type="PROSITE" id="PS00198">
    <property type="entry name" value="4FE4S_FER_1"/>
    <property type="match status" value="2"/>
</dbReference>
<dbReference type="SUPFAM" id="SSF102114">
    <property type="entry name" value="Radical SAM enzymes"/>
    <property type="match status" value="1"/>
</dbReference>
<feature type="domain" description="4Fe-4S ferredoxin-type" evidence="8">
    <location>
        <begin position="93"/>
        <end position="122"/>
    </location>
</feature>
<keyword evidence="6" id="KW-0411">Iron-sulfur</keyword>
<gene>
    <name evidence="10" type="ORF">CCE28_06090</name>
</gene>
<dbReference type="SFLD" id="SFLDG01118">
    <property type="entry name" value="activating_enzymes__group_2"/>
    <property type="match status" value="1"/>
</dbReference>
<evidence type="ECO:0000256" key="4">
    <source>
        <dbReference type="ARBA" id="ARBA00022723"/>
    </source>
</evidence>
<dbReference type="InterPro" id="IPR013785">
    <property type="entry name" value="Aldolase_TIM"/>
</dbReference>
<dbReference type="InterPro" id="IPR012839">
    <property type="entry name" value="Organic_radical_activase"/>
</dbReference>
<dbReference type="PANTHER" id="PTHR30352:SF4">
    <property type="entry name" value="PYRUVATE FORMATE-LYASE 2-ACTIVATING ENZYME"/>
    <property type="match status" value="1"/>
</dbReference>
<keyword evidence="11" id="KW-1185">Reference proteome</keyword>
<evidence type="ECO:0000313" key="11">
    <source>
        <dbReference type="Proteomes" id="UP000216024"/>
    </source>
</evidence>
<dbReference type="InterPro" id="IPR017896">
    <property type="entry name" value="4Fe4S_Fe-S-bd"/>
</dbReference>
<dbReference type="GO" id="GO:0016491">
    <property type="term" value="F:oxidoreductase activity"/>
    <property type="evidence" value="ECO:0007669"/>
    <property type="project" value="InterPro"/>
</dbReference>
<dbReference type="InterPro" id="IPR040074">
    <property type="entry name" value="BssD/PflA/YjjW"/>
</dbReference>
<dbReference type="Pfam" id="PF00037">
    <property type="entry name" value="Fer4"/>
    <property type="match status" value="1"/>
</dbReference>
<dbReference type="OrthoDB" id="9782387at2"/>
<keyword evidence="2" id="KW-0004">4Fe-4S</keyword>
<dbReference type="GO" id="GO:0051539">
    <property type="term" value="F:4 iron, 4 sulfur cluster binding"/>
    <property type="evidence" value="ECO:0007669"/>
    <property type="project" value="UniProtKB-KW"/>
</dbReference>
<dbReference type="Proteomes" id="UP000216024">
    <property type="component" value="Unassembled WGS sequence"/>
</dbReference>
<dbReference type="SUPFAM" id="SSF54862">
    <property type="entry name" value="4Fe-4S ferredoxins"/>
    <property type="match status" value="1"/>
</dbReference>
<evidence type="ECO:0000256" key="1">
    <source>
        <dbReference type="ARBA" id="ARBA00001966"/>
    </source>
</evidence>
<name>A0A267MLH8_9FIRM</name>
<comment type="catalytic activity">
    <reaction evidence="7">
        <text>glycyl-[protein] + reduced [flavodoxin] + S-adenosyl-L-methionine = glycin-2-yl radical-[protein] + semiquinone [flavodoxin] + 5'-deoxyadenosine + L-methionine + H(+)</text>
        <dbReference type="Rhea" id="RHEA:61976"/>
        <dbReference type="Rhea" id="RHEA-COMP:10622"/>
        <dbReference type="Rhea" id="RHEA-COMP:14480"/>
        <dbReference type="Rhea" id="RHEA-COMP:15993"/>
        <dbReference type="Rhea" id="RHEA-COMP:15994"/>
        <dbReference type="ChEBI" id="CHEBI:15378"/>
        <dbReference type="ChEBI" id="CHEBI:17319"/>
        <dbReference type="ChEBI" id="CHEBI:29947"/>
        <dbReference type="ChEBI" id="CHEBI:32722"/>
        <dbReference type="ChEBI" id="CHEBI:57618"/>
        <dbReference type="ChEBI" id="CHEBI:57844"/>
        <dbReference type="ChEBI" id="CHEBI:59789"/>
        <dbReference type="ChEBI" id="CHEBI:140311"/>
    </reaction>
</comment>
<evidence type="ECO:0000256" key="5">
    <source>
        <dbReference type="ARBA" id="ARBA00023004"/>
    </source>
</evidence>
<dbReference type="EMBL" id="NIBG01000003">
    <property type="protein sequence ID" value="PAB60464.1"/>
    <property type="molecule type" value="Genomic_DNA"/>
</dbReference>
<keyword evidence="5" id="KW-0408">Iron</keyword>
<dbReference type="PIRSF" id="PIRSF000371">
    <property type="entry name" value="PFL_act_enz"/>
    <property type="match status" value="1"/>
</dbReference>
<evidence type="ECO:0000256" key="3">
    <source>
        <dbReference type="ARBA" id="ARBA00022691"/>
    </source>
</evidence>
<evidence type="ECO:0000256" key="2">
    <source>
        <dbReference type="ARBA" id="ARBA00022485"/>
    </source>
</evidence>
<evidence type="ECO:0000313" key="10">
    <source>
        <dbReference type="EMBL" id="PAB60464.1"/>
    </source>
</evidence>